<dbReference type="AlphaFoldDB" id="A0A803NPR1"/>
<evidence type="ECO:0000256" key="4">
    <source>
        <dbReference type="ARBA" id="ARBA00023002"/>
    </source>
</evidence>
<reference evidence="8" key="1">
    <citation type="submission" date="2018-11" db="EMBL/GenBank/DDBJ databases">
        <authorList>
            <person name="Grassa J C."/>
        </authorList>
    </citation>
    <scope>NUCLEOTIDE SEQUENCE [LARGE SCALE GENOMIC DNA]</scope>
</reference>
<evidence type="ECO:0000313" key="8">
    <source>
        <dbReference type="EnsemblPlants" id="cds.evm.model.01.57"/>
    </source>
</evidence>
<evidence type="ECO:0000256" key="1">
    <source>
        <dbReference type="ARBA" id="ARBA00008056"/>
    </source>
</evidence>
<evidence type="ECO:0000256" key="6">
    <source>
        <dbReference type="RuleBase" id="RU003682"/>
    </source>
</evidence>
<dbReference type="Pfam" id="PF03171">
    <property type="entry name" value="2OG-FeII_Oxy"/>
    <property type="match status" value="1"/>
</dbReference>
<organism evidence="8 9">
    <name type="scientific">Cannabis sativa</name>
    <name type="common">Hemp</name>
    <name type="synonym">Marijuana</name>
    <dbReference type="NCBI Taxonomy" id="3483"/>
    <lineage>
        <taxon>Eukaryota</taxon>
        <taxon>Viridiplantae</taxon>
        <taxon>Streptophyta</taxon>
        <taxon>Embryophyta</taxon>
        <taxon>Tracheophyta</taxon>
        <taxon>Spermatophyta</taxon>
        <taxon>Magnoliopsida</taxon>
        <taxon>eudicotyledons</taxon>
        <taxon>Gunneridae</taxon>
        <taxon>Pentapetalae</taxon>
        <taxon>rosids</taxon>
        <taxon>fabids</taxon>
        <taxon>Rosales</taxon>
        <taxon>Cannabaceae</taxon>
        <taxon>Cannabis</taxon>
    </lineage>
</organism>
<dbReference type="InterPro" id="IPR027443">
    <property type="entry name" value="IPNS-like_sf"/>
</dbReference>
<evidence type="ECO:0000259" key="7">
    <source>
        <dbReference type="PROSITE" id="PS51471"/>
    </source>
</evidence>
<dbReference type="EnsemblPlants" id="evm.model.01.57">
    <property type="protein sequence ID" value="cds.evm.model.01.57"/>
    <property type="gene ID" value="evm.TU.01.57"/>
</dbReference>
<dbReference type="InterPro" id="IPR005123">
    <property type="entry name" value="Oxoglu/Fe-dep_dioxygenase_dom"/>
</dbReference>
<keyword evidence="4 6" id="KW-0560">Oxidoreductase</keyword>
<keyword evidence="2 6" id="KW-0479">Metal-binding</keyword>
<dbReference type="Proteomes" id="UP000596661">
    <property type="component" value="Chromosome 1"/>
</dbReference>
<dbReference type="OrthoDB" id="288590at2759"/>
<dbReference type="InterPro" id="IPR026992">
    <property type="entry name" value="DIOX_N"/>
</dbReference>
<dbReference type="InterPro" id="IPR044861">
    <property type="entry name" value="IPNS-like_FE2OG_OXY"/>
</dbReference>
<comment type="similarity">
    <text evidence="1 6">Belongs to the iron/ascorbate-dependent oxidoreductase family.</text>
</comment>
<dbReference type="Gene3D" id="2.60.120.330">
    <property type="entry name" value="B-lactam Antibiotic, Isopenicillin N Synthase, Chain"/>
    <property type="match status" value="1"/>
</dbReference>
<dbReference type="EMBL" id="UZAU01000002">
    <property type="status" value="NOT_ANNOTATED_CDS"/>
    <property type="molecule type" value="Genomic_DNA"/>
</dbReference>
<accession>A0A803NPR1</accession>
<feature type="domain" description="Fe2OG dioxygenase" evidence="7">
    <location>
        <begin position="207"/>
        <end position="307"/>
    </location>
</feature>
<dbReference type="Gramene" id="evm.model.01.57">
    <property type="protein sequence ID" value="cds.evm.model.01.57"/>
    <property type="gene ID" value="evm.TU.01.57"/>
</dbReference>
<dbReference type="InterPro" id="IPR050295">
    <property type="entry name" value="Plant_2OG-oxidoreductases"/>
</dbReference>
<dbReference type="SUPFAM" id="SSF51197">
    <property type="entry name" value="Clavaminate synthase-like"/>
    <property type="match status" value="1"/>
</dbReference>
<evidence type="ECO:0000256" key="5">
    <source>
        <dbReference type="ARBA" id="ARBA00023004"/>
    </source>
</evidence>
<dbReference type="FunFam" id="2.60.120.330:FF:000001">
    <property type="entry name" value="Protein SRG1"/>
    <property type="match status" value="1"/>
</dbReference>
<dbReference type="PROSITE" id="PS51471">
    <property type="entry name" value="FE2OG_OXY"/>
    <property type="match status" value="1"/>
</dbReference>
<sequence>MDFESPNVVVPSVQELAKDPNVVTVPQRYIRYDQTQIQTNSSSVISSDKKIPVIDFQNLLLDNSELYESELNKLHSACKEWGFFQLVNHGVSNSLVEKLKQGVEELFKLPIEEKKKLWRKQGDKEGFGDPGVLTDEQILDWKDVLFLFTLPVALRNPHLFPNISPLLRESLEIYSSELAKLAIIIISQMEKALGTKSKEISNLFEDGLQAMSIHCYPPCLQPEQVEGIAPHSDSTGITFLLQLNQVEGFQVKKDGMWVPVKPLPDAFIVNIGDLLEIITNGIYLSNEHRAIVNSTDERMSIATFLNSNEDCEIGPSHSLITQQNPAIYKTMSSKDYIKSMFSREYNGKSHIDAFKL</sequence>
<keyword evidence="5 6" id="KW-0408">Iron</keyword>
<reference evidence="8" key="2">
    <citation type="submission" date="2021-03" db="UniProtKB">
        <authorList>
            <consortium name="EnsemblPlants"/>
        </authorList>
    </citation>
    <scope>IDENTIFICATION</scope>
</reference>
<evidence type="ECO:0000313" key="9">
    <source>
        <dbReference type="Proteomes" id="UP000596661"/>
    </source>
</evidence>
<dbReference type="GO" id="GO:0016491">
    <property type="term" value="F:oxidoreductase activity"/>
    <property type="evidence" value="ECO:0007669"/>
    <property type="project" value="UniProtKB-KW"/>
</dbReference>
<name>A0A803NPR1_CANSA</name>
<dbReference type="OMA" id="MEEAKWR"/>
<dbReference type="GO" id="GO:0046872">
    <property type="term" value="F:metal ion binding"/>
    <property type="evidence" value="ECO:0007669"/>
    <property type="project" value="UniProtKB-KW"/>
</dbReference>
<keyword evidence="9" id="KW-1185">Reference proteome</keyword>
<protein>
    <recommendedName>
        <fullName evidence="7">Fe2OG dioxygenase domain-containing protein</fullName>
    </recommendedName>
</protein>
<evidence type="ECO:0000256" key="2">
    <source>
        <dbReference type="ARBA" id="ARBA00022723"/>
    </source>
</evidence>
<evidence type="ECO:0000256" key="3">
    <source>
        <dbReference type="ARBA" id="ARBA00022896"/>
    </source>
</evidence>
<proteinExistence type="inferred from homology"/>
<dbReference type="PANTHER" id="PTHR47991">
    <property type="entry name" value="OXOGLUTARATE/IRON-DEPENDENT DIOXYGENASE"/>
    <property type="match status" value="1"/>
</dbReference>
<dbReference type="Pfam" id="PF14226">
    <property type="entry name" value="DIOX_N"/>
    <property type="match status" value="1"/>
</dbReference>
<dbReference type="GO" id="GO:0031418">
    <property type="term" value="F:L-ascorbic acid binding"/>
    <property type="evidence" value="ECO:0007669"/>
    <property type="project" value="UniProtKB-KW"/>
</dbReference>
<keyword evidence="3" id="KW-0847">Vitamin C</keyword>